<keyword evidence="5" id="KW-0411">Iron-sulfur</keyword>
<dbReference type="PROSITE" id="PS51918">
    <property type="entry name" value="RADICAL_SAM"/>
    <property type="match status" value="1"/>
</dbReference>
<dbReference type="SFLD" id="SFLDG01082">
    <property type="entry name" value="B12-binding_domain_containing"/>
    <property type="match status" value="1"/>
</dbReference>
<dbReference type="Proteomes" id="UP000195437">
    <property type="component" value="Chromosome"/>
</dbReference>
<dbReference type="SMART" id="SM00729">
    <property type="entry name" value="Elp3"/>
    <property type="match status" value="1"/>
</dbReference>
<dbReference type="PANTHER" id="PTHR43409:SF16">
    <property type="entry name" value="SLR0320 PROTEIN"/>
    <property type="match status" value="1"/>
</dbReference>
<dbReference type="PANTHER" id="PTHR43409">
    <property type="entry name" value="ANAEROBIC MAGNESIUM-PROTOPORPHYRIN IX MONOMETHYL ESTER CYCLASE-RELATED"/>
    <property type="match status" value="1"/>
</dbReference>
<evidence type="ECO:0000256" key="2">
    <source>
        <dbReference type="ARBA" id="ARBA00022691"/>
    </source>
</evidence>
<dbReference type="CDD" id="cd01335">
    <property type="entry name" value="Radical_SAM"/>
    <property type="match status" value="1"/>
</dbReference>
<dbReference type="KEGG" id="tum:CBW65_04365"/>
<dbReference type="GO" id="GO:0051539">
    <property type="term" value="F:4 iron, 4 sulfur cluster binding"/>
    <property type="evidence" value="ECO:0007669"/>
    <property type="project" value="UniProtKB-KW"/>
</dbReference>
<name>A0A1Y0IM11_9BACL</name>
<dbReference type="AlphaFoldDB" id="A0A1Y0IM11"/>
<keyword evidence="2" id="KW-0949">S-adenosyl-L-methionine</keyword>
<evidence type="ECO:0000313" key="8">
    <source>
        <dbReference type="Proteomes" id="UP000195437"/>
    </source>
</evidence>
<keyword evidence="4" id="KW-0408">Iron</keyword>
<dbReference type="InterPro" id="IPR006638">
    <property type="entry name" value="Elp3/MiaA/NifB-like_rSAM"/>
</dbReference>
<dbReference type="InterPro" id="IPR023404">
    <property type="entry name" value="rSAM_horseshoe"/>
</dbReference>
<keyword evidence="3" id="KW-0479">Metal-binding</keyword>
<reference evidence="8" key="1">
    <citation type="submission" date="2017-05" db="EMBL/GenBank/DDBJ databases">
        <authorList>
            <person name="Sung H."/>
        </authorList>
    </citation>
    <scope>NUCLEOTIDE SEQUENCE [LARGE SCALE GENOMIC DNA]</scope>
    <source>
        <strain evidence="8">AR23208</strain>
    </source>
</reference>
<evidence type="ECO:0000256" key="3">
    <source>
        <dbReference type="ARBA" id="ARBA00022723"/>
    </source>
</evidence>
<dbReference type="Gene3D" id="3.80.30.20">
    <property type="entry name" value="tm_1862 like domain"/>
    <property type="match status" value="1"/>
</dbReference>
<sequence>MKFLLCNPPSPQGYHVMRSYSGGYGDLFKVEQDSGELIQFPPIELLAFASLIRESGHDVEVRDYQVIPYEEASFREWVENSSGDAFLQVISLPTLESDCRLASIGKEVRPAMKVFIRSNITYPDVVEDALRKSGADAVIFPDSILDFFQIVQGERLRNVAYLNEADELTMTETERIQEVDTLPIPARDLIDAKHYCFPLFRKTPIRNIATFHSSYGCPHPCGYYCPYPLAEGKKVRMHSVARMIQEMWQIKRLGITGVIFRDPLFTYDQNRIREFCEALIAEDLVIDWWCETRIDRLSFELLELMKKSGCVGLEVGVESGDEEVMAKQAKRGLNLEKLMEFQAWTRELDLHVAYLFLIGLPVETPMSIFKTLKLILDMELKEDEYNLSFITPYLGTPLYFEGVEKNWILRDWNDFSGYSVVMKTDYLSEETMLQTYELGEELKEIISARAHSTPEEFGKRQEQFLIKAEQWACQYV</sequence>
<dbReference type="InterPro" id="IPR051198">
    <property type="entry name" value="BchE-like"/>
</dbReference>
<comment type="cofactor">
    <cofactor evidence="1">
        <name>[4Fe-4S] cluster</name>
        <dbReference type="ChEBI" id="CHEBI:49883"/>
    </cofactor>
</comment>
<dbReference type="SUPFAM" id="SSF102114">
    <property type="entry name" value="Radical SAM enzymes"/>
    <property type="match status" value="1"/>
</dbReference>
<proteinExistence type="predicted"/>
<dbReference type="OrthoDB" id="9801659at2"/>
<dbReference type="InterPro" id="IPR034466">
    <property type="entry name" value="Methyltransferase_Class_B"/>
</dbReference>
<gene>
    <name evidence="7" type="ORF">CBW65_04365</name>
</gene>
<dbReference type="GO" id="GO:0005829">
    <property type="term" value="C:cytosol"/>
    <property type="evidence" value="ECO:0007669"/>
    <property type="project" value="TreeGrafter"/>
</dbReference>
<feature type="domain" description="Radical SAM core" evidence="6">
    <location>
        <begin position="203"/>
        <end position="425"/>
    </location>
</feature>
<evidence type="ECO:0000313" key="7">
    <source>
        <dbReference type="EMBL" id="ARU60384.1"/>
    </source>
</evidence>
<dbReference type="SFLD" id="SFLDG01123">
    <property type="entry name" value="methyltransferase_(Class_B)"/>
    <property type="match status" value="1"/>
</dbReference>
<dbReference type="SFLD" id="SFLDS00029">
    <property type="entry name" value="Radical_SAM"/>
    <property type="match status" value="1"/>
</dbReference>
<evidence type="ECO:0000256" key="4">
    <source>
        <dbReference type="ARBA" id="ARBA00023004"/>
    </source>
</evidence>
<dbReference type="RefSeq" id="WP_087455775.1">
    <property type="nucleotide sequence ID" value="NZ_CP021434.1"/>
</dbReference>
<dbReference type="GO" id="GO:0003824">
    <property type="term" value="F:catalytic activity"/>
    <property type="evidence" value="ECO:0007669"/>
    <property type="project" value="InterPro"/>
</dbReference>
<evidence type="ECO:0000256" key="1">
    <source>
        <dbReference type="ARBA" id="ARBA00001966"/>
    </source>
</evidence>
<dbReference type="InterPro" id="IPR007197">
    <property type="entry name" value="rSAM"/>
</dbReference>
<dbReference type="Pfam" id="PF04055">
    <property type="entry name" value="Radical_SAM"/>
    <property type="match status" value="1"/>
</dbReference>
<keyword evidence="8" id="KW-1185">Reference proteome</keyword>
<dbReference type="EMBL" id="CP021434">
    <property type="protein sequence ID" value="ARU60384.1"/>
    <property type="molecule type" value="Genomic_DNA"/>
</dbReference>
<dbReference type="GO" id="GO:0046872">
    <property type="term" value="F:metal ion binding"/>
    <property type="evidence" value="ECO:0007669"/>
    <property type="project" value="UniProtKB-KW"/>
</dbReference>
<accession>A0A1Y0IM11</accession>
<evidence type="ECO:0000259" key="6">
    <source>
        <dbReference type="PROSITE" id="PS51918"/>
    </source>
</evidence>
<dbReference type="InterPro" id="IPR058240">
    <property type="entry name" value="rSAM_sf"/>
</dbReference>
<protein>
    <recommendedName>
        <fullName evidence="6">Radical SAM core domain-containing protein</fullName>
    </recommendedName>
</protein>
<evidence type="ECO:0000256" key="5">
    <source>
        <dbReference type="ARBA" id="ARBA00023014"/>
    </source>
</evidence>
<organism evidence="7 8">
    <name type="scientific">Tumebacillus avium</name>
    <dbReference type="NCBI Taxonomy" id="1903704"/>
    <lineage>
        <taxon>Bacteria</taxon>
        <taxon>Bacillati</taxon>
        <taxon>Bacillota</taxon>
        <taxon>Bacilli</taxon>
        <taxon>Bacillales</taxon>
        <taxon>Alicyclobacillaceae</taxon>
        <taxon>Tumebacillus</taxon>
    </lineage>
</organism>